<comment type="caution">
    <text evidence="4">The sequence shown here is derived from an EMBL/GenBank/DDBJ whole genome shotgun (WGS) entry which is preliminary data.</text>
</comment>
<dbReference type="PANTHER" id="PTHR30273">
    <property type="entry name" value="PERIPLASMIC SIGNAL SENSOR AND SIGMA FACTOR ACTIVATOR FECR-RELATED"/>
    <property type="match status" value="1"/>
</dbReference>
<evidence type="ECO:0000313" key="5">
    <source>
        <dbReference type="Proteomes" id="UP001200145"/>
    </source>
</evidence>
<dbReference type="InterPro" id="IPR006860">
    <property type="entry name" value="FecR"/>
</dbReference>
<dbReference type="Gene3D" id="2.60.120.1440">
    <property type="match status" value="1"/>
</dbReference>
<keyword evidence="1" id="KW-0812">Transmembrane</keyword>
<sequence>MDRKNRDQLLEDESFIRFCTRPTETDKSHWAAYLATYPEEWATLEDARLLLVSLFGVLKEEDKKQQLDRLKQSIAEQNPEIKTPVPVKRWLAYAAAVLLPVLIWYQWFGNPTQPATTPTTKKLVQKAADTTKLTASEQYLTTVGEKRSLVLPDGSTVVLNANSSLSLSATFGSSNRTVQLIGEAFFDIKHDPSAPFFVTTPQFTVKVHGTAFNVRAFKGSRQAETALIRGSVEVILPAKKDRSIFLEPNQKLVWEEKELTAATVSGSTSEVVEPTATVLPITIGKDGNSIIETVWTRNSLEINDERFDQLKEKFERWFQVQLVFEDEAIKQYRFTAFFENIPLEQALEAMQLSNSFSYELNDKILKIRSK</sequence>
<dbReference type="EMBL" id="JAKEVY010000005">
    <property type="protein sequence ID" value="MCF1716630.1"/>
    <property type="molecule type" value="Genomic_DNA"/>
</dbReference>
<proteinExistence type="predicted"/>
<dbReference type="Proteomes" id="UP001200145">
    <property type="component" value="Unassembled WGS sequence"/>
</dbReference>
<dbReference type="InterPro" id="IPR032508">
    <property type="entry name" value="FecR_C"/>
</dbReference>
<evidence type="ECO:0000259" key="3">
    <source>
        <dbReference type="Pfam" id="PF16344"/>
    </source>
</evidence>
<keyword evidence="1" id="KW-1133">Transmembrane helix</keyword>
<gene>
    <name evidence="4" type="ORF">L0U88_18455</name>
</gene>
<feature type="domain" description="Protein FecR C-terminal" evidence="3">
    <location>
        <begin position="301"/>
        <end position="364"/>
    </location>
</feature>
<protein>
    <submittedName>
        <fullName evidence="4">FecR domain-containing protein</fullName>
    </submittedName>
</protein>
<dbReference type="Pfam" id="PF04773">
    <property type="entry name" value="FecR"/>
    <property type="match status" value="1"/>
</dbReference>
<feature type="domain" description="FecR protein" evidence="2">
    <location>
        <begin position="138"/>
        <end position="233"/>
    </location>
</feature>
<accession>A0ABS9BLY7</accession>
<keyword evidence="5" id="KW-1185">Reference proteome</keyword>
<evidence type="ECO:0000313" key="4">
    <source>
        <dbReference type="EMBL" id="MCF1716630.1"/>
    </source>
</evidence>
<dbReference type="PIRSF" id="PIRSF018266">
    <property type="entry name" value="FecR"/>
    <property type="match status" value="1"/>
</dbReference>
<name>A0ABS9BLY7_9BACT</name>
<organism evidence="4 5">
    <name type="scientific">Flavihumibacter fluminis</name>
    <dbReference type="NCBI Taxonomy" id="2909236"/>
    <lineage>
        <taxon>Bacteria</taxon>
        <taxon>Pseudomonadati</taxon>
        <taxon>Bacteroidota</taxon>
        <taxon>Chitinophagia</taxon>
        <taxon>Chitinophagales</taxon>
        <taxon>Chitinophagaceae</taxon>
        <taxon>Flavihumibacter</taxon>
    </lineage>
</organism>
<dbReference type="PANTHER" id="PTHR30273:SF2">
    <property type="entry name" value="PROTEIN FECR"/>
    <property type="match status" value="1"/>
</dbReference>
<evidence type="ECO:0000256" key="1">
    <source>
        <dbReference type="SAM" id="Phobius"/>
    </source>
</evidence>
<evidence type="ECO:0000259" key="2">
    <source>
        <dbReference type="Pfam" id="PF04773"/>
    </source>
</evidence>
<dbReference type="Pfam" id="PF16344">
    <property type="entry name" value="FecR_C"/>
    <property type="match status" value="1"/>
</dbReference>
<dbReference type="RefSeq" id="WP_234867962.1">
    <property type="nucleotide sequence ID" value="NZ_JAKEVY010000005.1"/>
</dbReference>
<reference evidence="4 5" key="1">
    <citation type="submission" date="2022-01" db="EMBL/GenBank/DDBJ databases">
        <title>Flavihumibacter sp. nov., isolated from sediment of a river.</title>
        <authorList>
            <person name="Liu H."/>
        </authorList>
    </citation>
    <scope>NUCLEOTIDE SEQUENCE [LARGE SCALE GENOMIC DNA]</scope>
    <source>
        <strain evidence="4 5">RY-1</strain>
    </source>
</reference>
<keyword evidence="1" id="KW-0472">Membrane</keyword>
<dbReference type="InterPro" id="IPR012373">
    <property type="entry name" value="Ferrdict_sens_TM"/>
</dbReference>
<dbReference type="Gene3D" id="3.55.50.30">
    <property type="match status" value="1"/>
</dbReference>
<feature type="transmembrane region" description="Helical" evidence="1">
    <location>
        <begin position="90"/>
        <end position="108"/>
    </location>
</feature>